<protein>
    <submittedName>
        <fullName evidence="1">Uncharacterized protein</fullName>
    </submittedName>
</protein>
<dbReference type="Proteomes" id="UP000636479">
    <property type="component" value="Unassembled WGS sequence"/>
</dbReference>
<accession>A0A8H6SIE5</accession>
<dbReference type="GeneID" id="59348190"/>
<reference evidence="1" key="1">
    <citation type="submission" date="2020-05" db="EMBL/GenBank/DDBJ databases">
        <title>Mycena genomes resolve the evolution of fungal bioluminescence.</title>
        <authorList>
            <person name="Tsai I.J."/>
        </authorList>
    </citation>
    <scope>NUCLEOTIDE SEQUENCE</scope>
    <source>
        <strain evidence="1">171206Taipei</strain>
    </source>
</reference>
<keyword evidence="2" id="KW-1185">Reference proteome</keyword>
<gene>
    <name evidence="1" type="ORF">MIND_00903200</name>
</gene>
<dbReference type="AlphaFoldDB" id="A0A8H6SIE5"/>
<dbReference type="EMBL" id="JACAZF010000007">
    <property type="protein sequence ID" value="KAF7299528.1"/>
    <property type="molecule type" value="Genomic_DNA"/>
</dbReference>
<name>A0A8H6SIE5_9AGAR</name>
<organism evidence="1 2">
    <name type="scientific">Mycena indigotica</name>
    <dbReference type="NCBI Taxonomy" id="2126181"/>
    <lineage>
        <taxon>Eukaryota</taxon>
        <taxon>Fungi</taxon>
        <taxon>Dikarya</taxon>
        <taxon>Basidiomycota</taxon>
        <taxon>Agaricomycotina</taxon>
        <taxon>Agaricomycetes</taxon>
        <taxon>Agaricomycetidae</taxon>
        <taxon>Agaricales</taxon>
        <taxon>Marasmiineae</taxon>
        <taxon>Mycenaceae</taxon>
        <taxon>Mycena</taxon>
    </lineage>
</organism>
<evidence type="ECO:0000313" key="2">
    <source>
        <dbReference type="Proteomes" id="UP000636479"/>
    </source>
</evidence>
<evidence type="ECO:0000313" key="1">
    <source>
        <dbReference type="EMBL" id="KAF7299528.1"/>
    </source>
</evidence>
<proteinExistence type="predicted"/>
<comment type="caution">
    <text evidence="1">The sequence shown here is derived from an EMBL/GenBank/DDBJ whole genome shotgun (WGS) entry which is preliminary data.</text>
</comment>
<dbReference type="RefSeq" id="XP_037218916.1">
    <property type="nucleotide sequence ID" value="XM_037365674.1"/>
</dbReference>
<sequence length="146" mass="16554">MTTPPELLNRNDGLLPLRGTLNFSAELEDFMASVEHKLGADRTYAKLPQSQSIAERIDVQVIHENGNHVCWYHRLRLKDWNYTVIGVLALIHTALDINKIADLDGEYAIAHLKTLNSTYFYALKATNEEYPQKAWTLTVGPELSES</sequence>